<dbReference type="Gene3D" id="3.90.550.10">
    <property type="entry name" value="Spore Coat Polysaccharide Biosynthesis Protein SpsA, Chain A"/>
    <property type="match status" value="1"/>
</dbReference>
<dbReference type="SUPFAM" id="SSF53448">
    <property type="entry name" value="Nucleotide-diphospho-sugar transferases"/>
    <property type="match status" value="1"/>
</dbReference>
<reference evidence="1 2" key="1">
    <citation type="submission" date="2018-08" db="EMBL/GenBank/DDBJ databases">
        <title>Complete genome sequencing of Blastochloris tepida GI.</title>
        <authorList>
            <person name="Tsukatani Y."/>
            <person name="Mori H."/>
        </authorList>
    </citation>
    <scope>NUCLEOTIDE SEQUENCE [LARGE SCALE GENOMIC DNA]</scope>
    <source>
        <strain evidence="1 2">GI</strain>
    </source>
</reference>
<dbReference type="InterPro" id="IPR018641">
    <property type="entry name" value="Trfase_1_rSAM/seldom-assoc"/>
</dbReference>
<protein>
    <recommendedName>
        <fullName evidence="3">Glycosyltransferase</fullName>
    </recommendedName>
</protein>
<name>A0A348G224_9HYPH</name>
<dbReference type="RefSeq" id="WP_126400637.1">
    <property type="nucleotide sequence ID" value="NZ_AP018907.1"/>
</dbReference>
<evidence type="ECO:0000313" key="1">
    <source>
        <dbReference type="EMBL" id="BBF93607.1"/>
    </source>
</evidence>
<dbReference type="OrthoDB" id="9798250at2"/>
<dbReference type="NCBIfam" id="TIGR04282">
    <property type="entry name" value="glyco_like_cofC"/>
    <property type="match status" value="1"/>
</dbReference>
<dbReference type="Pfam" id="PF09837">
    <property type="entry name" value="DUF2064"/>
    <property type="match status" value="1"/>
</dbReference>
<dbReference type="EMBL" id="AP018907">
    <property type="protein sequence ID" value="BBF93607.1"/>
    <property type="molecule type" value="Genomic_DNA"/>
</dbReference>
<dbReference type="PANTHER" id="PTHR36529">
    <property type="entry name" value="SLL1095 PROTEIN"/>
    <property type="match status" value="1"/>
</dbReference>
<gene>
    <name evidence="1" type="ORF">BLTE_22920</name>
</gene>
<dbReference type="PANTHER" id="PTHR36529:SF1">
    <property type="entry name" value="GLYCOSYLTRANSFERASE"/>
    <property type="match status" value="1"/>
</dbReference>
<accession>A0A348G224</accession>
<evidence type="ECO:0008006" key="3">
    <source>
        <dbReference type="Google" id="ProtNLM"/>
    </source>
</evidence>
<sequence>MPASGPVAIAIMAKVPAPGRVKTRLCPPLTPADAAALAAAFLADVAGRLADLAHRLGAVAYVAHAPAGEAAAMAAALPLPLPLIPQGEGDLGARMAGVVAALCAHGHRGVVLLGTDAPTLPDAIIEQAVRTLDVPGRIAMAPMRDGGYGVLALDRPHPALFSGMPWSTGQVAALTRQRAQAAGLDLTELPGWYDVDDPPSLALLAAELAGRPPEVAHALPGGRAPRTAALLAALRVRGHSLG</sequence>
<dbReference type="Proteomes" id="UP000266934">
    <property type="component" value="Chromosome"/>
</dbReference>
<evidence type="ECO:0000313" key="2">
    <source>
        <dbReference type="Proteomes" id="UP000266934"/>
    </source>
</evidence>
<keyword evidence="2" id="KW-1185">Reference proteome</keyword>
<dbReference type="AlphaFoldDB" id="A0A348G224"/>
<organism evidence="1 2">
    <name type="scientific">Blastochloris tepida</name>
    <dbReference type="NCBI Taxonomy" id="2233851"/>
    <lineage>
        <taxon>Bacteria</taxon>
        <taxon>Pseudomonadati</taxon>
        <taxon>Pseudomonadota</taxon>
        <taxon>Alphaproteobacteria</taxon>
        <taxon>Hyphomicrobiales</taxon>
        <taxon>Blastochloridaceae</taxon>
        <taxon>Blastochloris</taxon>
    </lineage>
</organism>
<proteinExistence type="predicted"/>
<dbReference type="InterPro" id="IPR029044">
    <property type="entry name" value="Nucleotide-diphossugar_trans"/>
</dbReference>
<dbReference type="KEGG" id="blag:BLTE_22920"/>